<dbReference type="Proteomes" id="UP000308600">
    <property type="component" value="Unassembled WGS sequence"/>
</dbReference>
<accession>A0ACD3AF16</accession>
<evidence type="ECO:0000313" key="2">
    <source>
        <dbReference type="Proteomes" id="UP000308600"/>
    </source>
</evidence>
<evidence type="ECO:0000313" key="1">
    <source>
        <dbReference type="EMBL" id="TFK64266.1"/>
    </source>
</evidence>
<protein>
    <submittedName>
        <fullName evidence="1">Uncharacterized protein</fullName>
    </submittedName>
</protein>
<keyword evidence="2" id="KW-1185">Reference proteome</keyword>
<name>A0ACD3AF16_9AGAR</name>
<reference evidence="1 2" key="1">
    <citation type="journal article" date="2019" name="Nat. Ecol. Evol.">
        <title>Megaphylogeny resolves global patterns of mushroom evolution.</title>
        <authorList>
            <person name="Varga T."/>
            <person name="Krizsan K."/>
            <person name="Foldi C."/>
            <person name="Dima B."/>
            <person name="Sanchez-Garcia M."/>
            <person name="Sanchez-Ramirez S."/>
            <person name="Szollosi G.J."/>
            <person name="Szarkandi J.G."/>
            <person name="Papp V."/>
            <person name="Albert L."/>
            <person name="Andreopoulos W."/>
            <person name="Angelini C."/>
            <person name="Antonin V."/>
            <person name="Barry K.W."/>
            <person name="Bougher N.L."/>
            <person name="Buchanan P."/>
            <person name="Buyck B."/>
            <person name="Bense V."/>
            <person name="Catcheside P."/>
            <person name="Chovatia M."/>
            <person name="Cooper J."/>
            <person name="Damon W."/>
            <person name="Desjardin D."/>
            <person name="Finy P."/>
            <person name="Geml J."/>
            <person name="Haridas S."/>
            <person name="Hughes K."/>
            <person name="Justo A."/>
            <person name="Karasinski D."/>
            <person name="Kautmanova I."/>
            <person name="Kiss B."/>
            <person name="Kocsube S."/>
            <person name="Kotiranta H."/>
            <person name="LaButti K.M."/>
            <person name="Lechner B.E."/>
            <person name="Liimatainen K."/>
            <person name="Lipzen A."/>
            <person name="Lukacs Z."/>
            <person name="Mihaltcheva S."/>
            <person name="Morgado L.N."/>
            <person name="Niskanen T."/>
            <person name="Noordeloos M.E."/>
            <person name="Ohm R.A."/>
            <person name="Ortiz-Santana B."/>
            <person name="Ovrebo C."/>
            <person name="Racz N."/>
            <person name="Riley R."/>
            <person name="Savchenko A."/>
            <person name="Shiryaev A."/>
            <person name="Soop K."/>
            <person name="Spirin V."/>
            <person name="Szebenyi C."/>
            <person name="Tomsovsky M."/>
            <person name="Tulloss R.E."/>
            <person name="Uehling J."/>
            <person name="Grigoriev I.V."/>
            <person name="Vagvolgyi C."/>
            <person name="Papp T."/>
            <person name="Martin F.M."/>
            <person name="Miettinen O."/>
            <person name="Hibbett D.S."/>
            <person name="Nagy L.G."/>
        </authorList>
    </citation>
    <scope>NUCLEOTIDE SEQUENCE [LARGE SCALE GENOMIC DNA]</scope>
    <source>
        <strain evidence="1 2">NL-1719</strain>
    </source>
</reference>
<dbReference type="EMBL" id="ML208482">
    <property type="protein sequence ID" value="TFK64266.1"/>
    <property type="molecule type" value="Genomic_DNA"/>
</dbReference>
<organism evidence="1 2">
    <name type="scientific">Pluteus cervinus</name>
    <dbReference type="NCBI Taxonomy" id="181527"/>
    <lineage>
        <taxon>Eukaryota</taxon>
        <taxon>Fungi</taxon>
        <taxon>Dikarya</taxon>
        <taxon>Basidiomycota</taxon>
        <taxon>Agaricomycotina</taxon>
        <taxon>Agaricomycetes</taxon>
        <taxon>Agaricomycetidae</taxon>
        <taxon>Agaricales</taxon>
        <taxon>Pluteineae</taxon>
        <taxon>Pluteaceae</taxon>
        <taxon>Pluteus</taxon>
    </lineage>
</organism>
<proteinExistence type="predicted"/>
<sequence>MESHVFDDTKPTTTLPIEIISEILIPFRPRFTTSDRRYIDIFARWQSAYFLALHQLAQWRHVCRTWYHAITPILYSNIIIHFTPTHQVSRRLQFAQHHPHLVRALIIRAGGVQEELSDVRIHLLEAIRKCDGLVRLEFYDLPSLFAGTNSGDIERYLYGIAPPTLTTLVFRSSLPVILDEETGSPRTIQVMTSILRGLGPMIERIPDLQLLVLSPIDWNWTYEGHLSLPTRLLSLERLTLYGFDVEFMSNFLSRVSNPGNIIPSGSILESQVSQVSVPLRDLTISRISNSHIDISSIYSLFEINNIGRYLTSLRIQKLHIHNILAQPETPITILGLCPSLERFFFIAHSRTSWIDVVPPDCRGYVSDLGIVPHLSYRASTERFTQVIRQLREVWGPELKRLHLNLEADYAAGPLTNKEWVEVEQACREVGLELVEDTYAIP</sequence>
<gene>
    <name evidence="1" type="ORF">BDN72DRAFT_846746</name>
</gene>